<protein>
    <submittedName>
        <fullName evidence="2">Uncharacterized protein</fullName>
    </submittedName>
</protein>
<gene>
    <name evidence="2" type="ORF">R3P38DRAFT_3269974</name>
</gene>
<evidence type="ECO:0000313" key="2">
    <source>
        <dbReference type="EMBL" id="KAK7025264.1"/>
    </source>
</evidence>
<dbReference type="PROSITE" id="PS51257">
    <property type="entry name" value="PROKAR_LIPOPROTEIN"/>
    <property type="match status" value="1"/>
</dbReference>
<feature type="signal peptide" evidence="1">
    <location>
        <begin position="1"/>
        <end position="29"/>
    </location>
</feature>
<feature type="chain" id="PRO_5043855423" evidence="1">
    <location>
        <begin position="30"/>
        <end position="471"/>
    </location>
</feature>
<accession>A0AAW0BHM6</accession>
<evidence type="ECO:0000256" key="1">
    <source>
        <dbReference type="SAM" id="SignalP"/>
    </source>
</evidence>
<name>A0AAW0BHM6_9AGAR</name>
<comment type="caution">
    <text evidence="2">The sequence shown here is derived from an EMBL/GenBank/DDBJ whole genome shotgun (WGS) entry which is preliminary data.</text>
</comment>
<sequence length="471" mass="53785">MWRLNKPSSLRAFPPLLLLLSCLVGESTRDGQRPISPPLRLIVELLQIAVSLMLYIVVQRKHSNWILLSEPEKDEDPGLDARQSSNTPIPTGSSRFYALGGIIGALFAVQAFTSFKLARLIGIVSGLIVMLASHTYQPAKSIKPGPSIQQLLRFEAAHPNCHPRKEPATLRPVWESDYHKFDNVLLVVFLSHARYDIVYIGTGNREDAGFEHSFDVVANSYHSSEDINADYFKLSGRMAHHMLWQVMMENDCGYDGYLWAPFDTFLNVPRLQQFDKARFWYSSPWAQYVPNPALHIVNKSREHEHHPRPLAPAPAEIAPLVYPDNPDDIPKDKDTWWWHSHRAASLSPGIREGGSADTIYIPQRYAKAYRDTLAVFLETTCFLVIVMPATVHLVNPRHEPSLFVDHHWLAWGLMNATWVREQWENGLEVDTFHTFHWGSGHAEMFKMREGIVEDTRLVLTRSAARQGIEWE</sequence>
<keyword evidence="3" id="KW-1185">Reference proteome</keyword>
<dbReference type="AlphaFoldDB" id="A0AAW0BHM6"/>
<dbReference type="EMBL" id="JAWWNJ010000034">
    <property type="protein sequence ID" value="KAK7025264.1"/>
    <property type="molecule type" value="Genomic_DNA"/>
</dbReference>
<reference evidence="2 3" key="1">
    <citation type="journal article" date="2024" name="J Genomics">
        <title>Draft genome sequencing and assembly of Favolaschia claudopus CIRM-BRFM 2984 isolated from oak limbs.</title>
        <authorList>
            <person name="Navarro D."/>
            <person name="Drula E."/>
            <person name="Chaduli D."/>
            <person name="Cazenave R."/>
            <person name="Ahrendt S."/>
            <person name="Wang J."/>
            <person name="Lipzen A."/>
            <person name="Daum C."/>
            <person name="Barry K."/>
            <person name="Grigoriev I.V."/>
            <person name="Favel A."/>
            <person name="Rosso M.N."/>
            <person name="Martin F."/>
        </authorList>
    </citation>
    <scope>NUCLEOTIDE SEQUENCE [LARGE SCALE GENOMIC DNA]</scope>
    <source>
        <strain evidence="2 3">CIRM-BRFM 2984</strain>
    </source>
</reference>
<organism evidence="2 3">
    <name type="scientific">Favolaschia claudopus</name>
    <dbReference type="NCBI Taxonomy" id="2862362"/>
    <lineage>
        <taxon>Eukaryota</taxon>
        <taxon>Fungi</taxon>
        <taxon>Dikarya</taxon>
        <taxon>Basidiomycota</taxon>
        <taxon>Agaricomycotina</taxon>
        <taxon>Agaricomycetes</taxon>
        <taxon>Agaricomycetidae</taxon>
        <taxon>Agaricales</taxon>
        <taxon>Marasmiineae</taxon>
        <taxon>Mycenaceae</taxon>
        <taxon>Favolaschia</taxon>
    </lineage>
</organism>
<proteinExistence type="predicted"/>
<evidence type="ECO:0000313" key="3">
    <source>
        <dbReference type="Proteomes" id="UP001362999"/>
    </source>
</evidence>
<keyword evidence="1" id="KW-0732">Signal</keyword>
<dbReference type="Proteomes" id="UP001362999">
    <property type="component" value="Unassembled WGS sequence"/>
</dbReference>